<reference evidence="2" key="2">
    <citation type="submission" date="2023-04" db="EMBL/GenBank/DDBJ databases">
        <authorList>
            <person name="Bruccoleri R.E."/>
            <person name="Oakeley E.J."/>
            <person name="Faust A.-M."/>
            <person name="Dessus-Babus S."/>
            <person name="Altorfer M."/>
            <person name="Burckhardt D."/>
            <person name="Oertli M."/>
            <person name="Naumann U."/>
            <person name="Petersen F."/>
            <person name="Wong J."/>
        </authorList>
    </citation>
    <scope>NUCLEOTIDE SEQUENCE</scope>
    <source>
        <strain evidence="2">GSM-AAB239-AS_SAM_17_03QT</strain>
        <tissue evidence="2">Leaf</tissue>
    </source>
</reference>
<dbReference type="EMBL" id="JANAVB010011399">
    <property type="protein sequence ID" value="KAJ6837173.1"/>
    <property type="molecule type" value="Genomic_DNA"/>
</dbReference>
<accession>A0AAX6H8K8</accession>
<name>A0AAX6H8K8_IRIPA</name>
<reference evidence="2" key="1">
    <citation type="journal article" date="2023" name="GigaByte">
        <title>Genome assembly of the bearded iris, Iris pallida Lam.</title>
        <authorList>
            <person name="Bruccoleri R.E."/>
            <person name="Oakeley E.J."/>
            <person name="Faust A.M.E."/>
            <person name="Altorfer M."/>
            <person name="Dessus-Babus S."/>
            <person name="Burckhardt D."/>
            <person name="Oertli M."/>
            <person name="Naumann U."/>
            <person name="Petersen F."/>
            <person name="Wong J."/>
        </authorList>
    </citation>
    <scope>NUCLEOTIDE SEQUENCE</scope>
    <source>
        <strain evidence="2">GSM-AAB239-AS_SAM_17_03QT</strain>
    </source>
</reference>
<evidence type="ECO:0000256" key="1">
    <source>
        <dbReference type="SAM" id="MobiDB-lite"/>
    </source>
</evidence>
<proteinExistence type="predicted"/>
<dbReference type="AlphaFoldDB" id="A0AAX6H8K8"/>
<keyword evidence="3" id="KW-1185">Reference proteome</keyword>
<evidence type="ECO:0000313" key="2">
    <source>
        <dbReference type="EMBL" id="KAJ6837173.1"/>
    </source>
</evidence>
<gene>
    <name evidence="2" type="ORF">M6B38_121530</name>
</gene>
<feature type="region of interest" description="Disordered" evidence="1">
    <location>
        <begin position="1"/>
        <end position="25"/>
    </location>
</feature>
<organism evidence="2 3">
    <name type="scientific">Iris pallida</name>
    <name type="common">Sweet iris</name>
    <dbReference type="NCBI Taxonomy" id="29817"/>
    <lineage>
        <taxon>Eukaryota</taxon>
        <taxon>Viridiplantae</taxon>
        <taxon>Streptophyta</taxon>
        <taxon>Embryophyta</taxon>
        <taxon>Tracheophyta</taxon>
        <taxon>Spermatophyta</taxon>
        <taxon>Magnoliopsida</taxon>
        <taxon>Liliopsida</taxon>
        <taxon>Asparagales</taxon>
        <taxon>Iridaceae</taxon>
        <taxon>Iridoideae</taxon>
        <taxon>Irideae</taxon>
        <taxon>Iris</taxon>
    </lineage>
</organism>
<dbReference type="Proteomes" id="UP001140949">
    <property type="component" value="Unassembled WGS sequence"/>
</dbReference>
<sequence>MPPPPSHSATTSITIPPPPPSPFCHRPTLVEAVPRRASLGRARPRHQQPAPYCSSAQPHVGAHVRVRGPPSCAAVPPWPHGRVPHSGEQPPDGHHPPGRAVETIRAFRTKFRRDARGIDSEFVFRRSDFACVFLKI</sequence>
<comment type="caution">
    <text evidence="2">The sequence shown here is derived from an EMBL/GenBank/DDBJ whole genome shotgun (WGS) entry which is preliminary data.</text>
</comment>
<protein>
    <submittedName>
        <fullName evidence="2">Formin-like protein 3 isoform X1</fullName>
    </submittedName>
</protein>
<evidence type="ECO:0000313" key="3">
    <source>
        <dbReference type="Proteomes" id="UP001140949"/>
    </source>
</evidence>
<feature type="region of interest" description="Disordered" evidence="1">
    <location>
        <begin position="64"/>
        <end position="100"/>
    </location>
</feature>